<accession>A0A5S9NL10</accession>
<name>A0A5S9NL10_9GAMM</name>
<sequence>MDITLYTRMKQIHYFHTCNYQMEYIGNRQHTEQGV</sequence>
<evidence type="ECO:0000313" key="2">
    <source>
        <dbReference type="Proteomes" id="UP000434580"/>
    </source>
</evidence>
<gene>
    <name evidence="1" type="ORF">DPBNPPHM_03125</name>
</gene>
<dbReference type="Proteomes" id="UP000434580">
    <property type="component" value="Unassembled WGS sequence"/>
</dbReference>
<evidence type="ECO:0000313" key="1">
    <source>
        <dbReference type="EMBL" id="CAA0093748.1"/>
    </source>
</evidence>
<protein>
    <submittedName>
        <fullName evidence="1">Uncharacterized protein</fullName>
    </submittedName>
</protein>
<dbReference type="EMBL" id="CACSII010000003">
    <property type="protein sequence ID" value="CAA0093748.1"/>
    <property type="molecule type" value="Genomic_DNA"/>
</dbReference>
<organism evidence="1 2">
    <name type="scientific">BD1-7 clade bacterium</name>
    <dbReference type="NCBI Taxonomy" id="2029982"/>
    <lineage>
        <taxon>Bacteria</taxon>
        <taxon>Pseudomonadati</taxon>
        <taxon>Pseudomonadota</taxon>
        <taxon>Gammaproteobacteria</taxon>
        <taxon>Cellvibrionales</taxon>
        <taxon>Spongiibacteraceae</taxon>
        <taxon>BD1-7 clade</taxon>
    </lineage>
</organism>
<dbReference type="AlphaFoldDB" id="A0A5S9NL10"/>
<proteinExistence type="predicted"/>
<reference evidence="1 2" key="1">
    <citation type="submission" date="2019-11" db="EMBL/GenBank/DDBJ databases">
        <authorList>
            <person name="Holert J."/>
        </authorList>
    </citation>
    <scope>NUCLEOTIDE SEQUENCE [LARGE SCALE GENOMIC DNA]</scope>
    <source>
        <strain evidence="1">BC5_2</strain>
    </source>
</reference>